<reference evidence="7" key="1">
    <citation type="submission" date="2018-11" db="EMBL/GenBank/DDBJ databases">
        <authorList>
            <person name="Alioto T."/>
            <person name="Alioto T."/>
        </authorList>
    </citation>
    <scope>NUCLEOTIDE SEQUENCE</scope>
</reference>
<evidence type="ECO:0000256" key="2">
    <source>
        <dbReference type="ARBA" id="ARBA00023157"/>
    </source>
</evidence>
<evidence type="ECO:0000256" key="1">
    <source>
        <dbReference type="ARBA" id="ARBA00022729"/>
    </source>
</evidence>
<dbReference type="SMART" id="SM00034">
    <property type="entry name" value="CLECT"/>
    <property type="match status" value="1"/>
</dbReference>
<keyword evidence="2 3" id="KW-1015">Disulfide bond</keyword>
<keyword evidence="8" id="KW-1185">Reference proteome</keyword>
<dbReference type="AlphaFoldDB" id="A0A8B6FWF4"/>
<dbReference type="InterPro" id="IPR000436">
    <property type="entry name" value="Sushi_SCR_CCP_dom"/>
</dbReference>
<proteinExistence type="predicted"/>
<evidence type="ECO:0000313" key="7">
    <source>
        <dbReference type="EMBL" id="VDI54848.1"/>
    </source>
</evidence>
<organism evidence="7 8">
    <name type="scientific">Mytilus galloprovincialis</name>
    <name type="common">Mediterranean mussel</name>
    <dbReference type="NCBI Taxonomy" id="29158"/>
    <lineage>
        <taxon>Eukaryota</taxon>
        <taxon>Metazoa</taxon>
        <taxon>Spiralia</taxon>
        <taxon>Lophotrochozoa</taxon>
        <taxon>Mollusca</taxon>
        <taxon>Bivalvia</taxon>
        <taxon>Autobranchia</taxon>
        <taxon>Pteriomorphia</taxon>
        <taxon>Mytilida</taxon>
        <taxon>Mytiloidea</taxon>
        <taxon>Mytilidae</taxon>
        <taxon>Mytilinae</taxon>
        <taxon>Mytilus</taxon>
    </lineage>
</organism>
<dbReference type="InterPro" id="IPR035976">
    <property type="entry name" value="Sushi/SCR/CCP_sf"/>
</dbReference>
<dbReference type="InterPro" id="IPR001304">
    <property type="entry name" value="C-type_lectin-like"/>
</dbReference>
<dbReference type="PROSITE" id="PS50923">
    <property type="entry name" value="SUSHI"/>
    <property type="match status" value="1"/>
</dbReference>
<evidence type="ECO:0000256" key="3">
    <source>
        <dbReference type="PROSITE-ProRule" id="PRU00302"/>
    </source>
</evidence>
<name>A0A8B6FWF4_MYTGA</name>
<dbReference type="PANTHER" id="PTHR22803">
    <property type="entry name" value="MANNOSE, PHOSPHOLIPASE, LECTIN RECEPTOR RELATED"/>
    <property type="match status" value="1"/>
</dbReference>
<feature type="signal peptide" evidence="4">
    <location>
        <begin position="1"/>
        <end position="27"/>
    </location>
</feature>
<dbReference type="InterPro" id="IPR016187">
    <property type="entry name" value="CTDL_fold"/>
</dbReference>
<dbReference type="InterPro" id="IPR050111">
    <property type="entry name" value="C-type_lectin/snaclec_domain"/>
</dbReference>
<feature type="domain" description="Sushi" evidence="6">
    <location>
        <begin position="128"/>
        <end position="187"/>
    </location>
</feature>
<sequence>MKGVTSFLLLQNLMSICSLSLNDVCDADDSKCQNLLISTPGEITYGQCYRHAALRRLLKVSFLTCLKECMKTSTCSNVSYRRDWKMCDINGNINPEVELALVGKCARHNCKEGYKCALKGDGFTCEIAYCTGRPIVANAELNEPFGLSRDLGHGMMYMCMKGMQMRGKPFAVCRQTGIWKSMFICEKSCEKGWINFGSHCYYIGLDKKMWDDSNEDCKKRGSFFVKIDDESENQWLQSVMLDNNIDNMWIGANDIDQEGTWRWIYDNTPVDFTNWNKKEPNNYKGNENCADMSKYQERSLVFHNKPTGQSSIICVEGFLCEPEAGVYRIKRLTNIFHTKPELKLFYWDHLRPVYKVLKVDSTNLIHSCCALANQLCSDDEDDSVWLFEILDSIGANDDYRKTVKRVSITQEILETFGGCLTCYYMGSTFEGAVTPDEPNDIDFMKCEEMFPVIQDISEAKMSWFSLLIVQESDTPDIYVKLQLVYDGIPCLSTDWHLLRFIGMHKYIKIDRVGSIIVFDFLMEPYTDDLFSRPKNKPAVKSEKYYDLNMDTVISTVAKRGQKWHRNGFPVKYITAGPQQI</sequence>
<accession>A0A8B6FWF4</accession>
<feature type="disulfide bond" evidence="3">
    <location>
        <begin position="130"/>
        <end position="173"/>
    </location>
</feature>
<comment type="caution">
    <text evidence="3">Lacks conserved residue(s) required for the propagation of feature annotation.</text>
</comment>
<dbReference type="Gene3D" id="3.10.100.10">
    <property type="entry name" value="Mannose-Binding Protein A, subunit A"/>
    <property type="match status" value="1"/>
</dbReference>
<gene>
    <name evidence="7" type="ORF">MGAL_10B074994</name>
</gene>
<dbReference type="Pfam" id="PF00059">
    <property type="entry name" value="Lectin_C"/>
    <property type="match status" value="1"/>
</dbReference>
<feature type="chain" id="PRO_5032542752" description="C-type lectin domain-containing protein" evidence="4">
    <location>
        <begin position="28"/>
        <end position="580"/>
    </location>
</feature>
<dbReference type="PROSITE" id="PS50041">
    <property type="entry name" value="C_TYPE_LECTIN_2"/>
    <property type="match status" value="1"/>
</dbReference>
<keyword evidence="1 4" id="KW-0732">Signal</keyword>
<dbReference type="EMBL" id="UYJE01007437">
    <property type="protein sequence ID" value="VDI54848.1"/>
    <property type="molecule type" value="Genomic_DNA"/>
</dbReference>
<keyword evidence="3" id="KW-0768">Sushi</keyword>
<dbReference type="SUPFAM" id="SSF56436">
    <property type="entry name" value="C-type lectin-like"/>
    <property type="match status" value="1"/>
</dbReference>
<dbReference type="InterPro" id="IPR016186">
    <property type="entry name" value="C-type_lectin-like/link_sf"/>
</dbReference>
<comment type="caution">
    <text evidence="7">The sequence shown here is derived from an EMBL/GenBank/DDBJ whole genome shotgun (WGS) entry which is preliminary data.</text>
</comment>
<evidence type="ECO:0008006" key="9">
    <source>
        <dbReference type="Google" id="ProtNLM"/>
    </source>
</evidence>
<evidence type="ECO:0000313" key="8">
    <source>
        <dbReference type="Proteomes" id="UP000596742"/>
    </source>
</evidence>
<protein>
    <recommendedName>
        <fullName evidence="9">C-type lectin domain-containing protein</fullName>
    </recommendedName>
</protein>
<evidence type="ECO:0000259" key="6">
    <source>
        <dbReference type="PROSITE" id="PS50923"/>
    </source>
</evidence>
<evidence type="ECO:0000256" key="4">
    <source>
        <dbReference type="SAM" id="SignalP"/>
    </source>
</evidence>
<dbReference type="SUPFAM" id="SSF57535">
    <property type="entry name" value="Complement control module/SCR domain"/>
    <property type="match status" value="1"/>
</dbReference>
<feature type="domain" description="C-type lectin" evidence="5">
    <location>
        <begin position="196"/>
        <end position="292"/>
    </location>
</feature>
<dbReference type="OrthoDB" id="6154520at2759"/>
<dbReference type="Proteomes" id="UP000596742">
    <property type="component" value="Unassembled WGS sequence"/>
</dbReference>
<evidence type="ECO:0000259" key="5">
    <source>
        <dbReference type="PROSITE" id="PS50041"/>
    </source>
</evidence>